<keyword evidence="3 11" id="KW-0808">Transferase</keyword>
<dbReference type="CDD" id="cd05403">
    <property type="entry name" value="NT_KNTase_like"/>
    <property type="match status" value="1"/>
</dbReference>
<dbReference type="GO" id="GO:0016779">
    <property type="term" value="F:nucleotidyltransferase activity"/>
    <property type="evidence" value="ECO:0007669"/>
    <property type="project" value="UniProtKB-KW"/>
</dbReference>
<keyword evidence="8" id="KW-0460">Magnesium</keyword>
<evidence type="ECO:0000256" key="6">
    <source>
        <dbReference type="ARBA" id="ARBA00022741"/>
    </source>
</evidence>
<dbReference type="PANTHER" id="PTHR33571">
    <property type="entry name" value="SSL8005 PROTEIN"/>
    <property type="match status" value="1"/>
</dbReference>
<dbReference type="OrthoDB" id="9803128at2"/>
<dbReference type="Proteomes" id="UP001281130">
    <property type="component" value="Unassembled WGS sequence"/>
</dbReference>
<dbReference type="InterPro" id="IPR052038">
    <property type="entry name" value="Type-VII_TA_antitoxin"/>
</dbReference>
<sequence>MTVSIIKSKRCEIEALCERYGVERLALFGSAVREDFDPERSDLDFAVSFSSMSPEEHASSYFGLLRDLEELFGRPVDLVEVGAVRNPYLRREMEAGQDTLYVAT</sequence>
<name>A0A023X497_RUBRA</name>
<proteinExistence type="inferred from homology"/>
<evidence type="ECO:0000313" key="11">
    <source>
        <dbReference type="EMBL" id="AHY47158.1"/>
    </source>
</evidence>
<keyword evidence="6" id="KW-0547">Nucleotide-binding</keyword>
<dbReference type="AlphaFoldDB" id="A0A023X497"/>
<reference evidence="12" key="2">
    <citation type="submission" date="2023-11" db="EMBL/GenBank/DDBJ databases">
        <title>MicrobeMod: A computational toolkit for identifying prokaryotic methylation and restriction-modification with nanopore sequencing.</title>
        <authorList>
            <person name="Crits-Christoph A."/>
            <person name="Kang S.C."/>
            <person name="Lee H."/>
            <person name="Ostrov N."/>
        </authorList>
    </citation>
    <scope>NUCLEOTIDE SEQUENCE</scope>
    <source>
        <strain evidence="12">ATCC 51242</strain>
    </source>
</reference>
<dbReference type="GO" id="GO:0005524">
    <property type="term" value="F:ATP binding"/>
    <property type="evidence" value="ECO:0007669"/>
    <property type="project" value="UniProtKB-KW"/>
</dbReference>
<dbReference type="KEGG" id="rrd:RradSPS_1875"/>
<comment type="similarity">
    <text evidence="9">Belongs to the MntA antitoxin family.</text>
</comment>
<evidence type="ECO:0000256" key="2">
    <source>
        <dbReference type="ARBA" id="ARBA00022649"/>
    </source>
</evidence>
<evidence type="ECO:0000256" key="5">
    <source>
        <dbReference type="ARBA" id="ARBA00022723"/>
    </source>
</evidence>
<evidence type="ECO:0000256" key="8">
    <source>
        <dbReference type="ARBA" id="ARBA00022842"/>
    </source>
</evidence>
<dbReference type="eggNOG" id="COG1669">
    <property type="taxonomic scope" value="Bacteria"/>
</dbReference>
<dbReference type="PANTHER" id="PTHR33571:SF12">
    <property type="entry name" value="BSL3053 PROTEIN"/>
    <property type="match status" value="1"/>
</dbReference>
<dbReference type="HOGENOM" id="CLU_130257_4_0_11"/>
<gene>
    <name evidence="11" type="ORF">RradSPS_1875</name>
    <name evidence="12" type="ORF">SIL72_11055</name>
</gene>
<protein>
    <submittedName>
        <fullName evidence="11 12">Nucleotidyltransferase</fullName>
    </submittedName>
</protein>
<keyword evidence="4" id="KW-0548">Nucleotidyltransferase</keyword>
<dbReference type="InterPro" id="IPR002934">
    <property type="entry name" value="Polymerase_NTP_transf_dom"/>
</dbReference>
<organism evidence="11 13">
    <name type="scientific">Rubrobacter radiotolerans</name>
    <name type="common">Arthrobacter radiotolerans</name>
    <dbReference type="NCBI Taxonomy" id="42256"/>
    <lineage>
        <taxon>Bacteria</taxon>
        <taxon>Bacillati</taxon>
        <taxon>Actinomycetota</taxon>
        <taxon>Rubrobacteria</taxon>
        <taxon>Rubrobacterales</taxon>
        <taxon>Rubrobacteraceae</taxon>
        <taxon>Rubrobacter</taxon>
    </lineage>
</organism>
<evidence type="ECO:0000256" key="7">
    <source>
        <dbReference type="ARBA" id="ARBA00022840"/>
    </source>
</evidence>
<accession>A0A023X497</accession>
<reference evidence="11 13" key="1">
    <citation type="submission" date="2014-03" db="EMBL/GenBank/DDBJ databases">
        <title>Complete genome sequence of the Radio-Resistant Rubrobacter radiotolerans RSPS-4.</title>
        <authorList>
            <person name="Egas C.C."/>
            <person name="Barroso C.C."/>
            <person name="Froufe H.J.C."/>
            <person name="Pacheco J.J."/>
            <person name="Albuquerque L.L."/>
            <person name="da Costa M.M.S."/>
        </authorList>
    </citation>
    <scope>NUCLEOTIDE SEQUENCE [LARGE SCALE GENOMIC DNA]</scope>
    <source>
        <strain evidence="11 13">RSPS-4</strain>
    </source>
</reference>
<evidence type="ECO:0000313" key="12">
    <source>
        <dbReference type="EMBL" id="MDX5894564.1"/>
    </source>
</evidence>
<evidence type="ECO:0000256" key="1">
    <source>
        <dbReference type="ARBA" id="ARBA00001946"/>
    </source>
</evidence>
<evidence type="ECO:0000256" key="3">
    <source>
        <dbReference type="ARBA" id="ARBA00022679"/>
    </source>
</evidence>
<keyword evidence="2" id="KW-1277">Toxin-antitoxin system</keyword>
<evidence type="ECO:0000259" key="10">
    <source>
        <dbReference type="Pfam" id="PF01909"/>
    </source>
</evidence>
<keyword evidence="13" id="KW-1185">Reference proteome</keyword>
<dbReference type="GO" id="GO:0046872">
    <property type="term" value="F:metal ion binding"/>
    <property type="evidence" value="ECO:0007669"/>
    <property type="project" value="UniProtKB-KW"/>
</dbReference>
<evidence type="ECO:0000313" key="13">
    <source>
        <dbReference type="Proteomes" id="UP000025229"/>
    </source>
</evidence>
<feature type="domain" description="Polymerase nucleotidyl transferase" evidence="10">
    <location>
        <begin position="14"/>
        <end position="92"/>
    </location>
</feature>
<dbReference type="Pfam" id="PF01909">
    <property type="entry name" value="NTP_transf_2"/>
    <property type="match status" value="1"/>
</dbReference>
<keyword evidence="7" id="KW-0067">ATP-binding</keyword>
<dbReference type="SUPFAM" id="SSF81301">
    <property type="entry name" value="Nucleotidyltransferase"/>
    <property type="match status" value="1"/>
</dbReference>
<evidence type="ECO:0000256" key="4">
    <source>
        <dbReference type="ARBA" id="ARBA00022695"/>
    </source>
</evidence>
<dbReference type="EMBL" id="JAWXXX010000001">
    <property type="protein sequence ID" value="MDX5894564.1"/>
    <property type="molecule type" value="Genomic_DNA"/>
</dbReference>
<dbReference type="Proteomes" id="UP000025229">
    <property type="component" value="Chromosome"/>
</dbReference>
<dbReference type="RefSeq" id="WP_038682234.1">
    <property type="nucleotide sequence ID" value="NZ_CP007514.1"/>
</dbReference>
<dbReference type="InterPro" id="IPR043519">
    <property type="entry name" value="NT_sf"/>
</dbReference>
<keyword evidence="5" id="KW-0479">Metal-binding</keyword>
<comment type="cofactor">
    <cofactor evidence="1">
        <name>Mg(2+)</name>
        <dbReference type="ChEBI" id="CHEBI:18420"/>
    </cofactor>
</comment>
<dbReference type="EMBL" id="CP007514">
    <property type="protein sequence ID" value="AHY47158.1"/>
    <property type="molecule type" value="Genomic_DNA"/>
</dbReference>
<dbReference type="Gene3D" id="3.30.460.10">
    <property type="entry name" value="Beta Polymerase, domain 2"/>
    <property type="match status" value="1"/>
</dbReference>
<dbReference type="STRING" id="42256.RradSPS_1875"/>
<evidence type="ECO:0000256" key="9">
    <source>
        <dbReference type="ARBA" id="ARBA00038276"/>
    </source>
</evidence>